<reference evidence="2 3" key="1">
    <citation type="submission" date="2019-03" db="EMBL/GenBank/DDBJ databases">
        <title>Bacteriophages that Target Cytolytic Enterococcus faecalis Reduce Features of Ethanol-induced Liver Disease.</title>
        <authorList>
            <person name="Fouts D.E."/>
            <person name="Duan Y."/>
            <person name="Ly M."/>
            <person name="White R.C."/>
            <person name="Nguyen K."/>
            <person name="Singh I."/>
            <person name="Pride D."/>
            <person name="Schnabl B."/>
        </authorList>
    </citation>
    <scope>NUCLEOTIDE SEQUENCE [LARGE SCALE GENOMIC DNA]</scope>
</reference>
<dbReference type="Proteomes" id="UP000296986">
    <property type="component" value="Segment"/>
</dbReference>
<organism evidence="2 3">
    <name type="scientific">Enterococcus phage vB_EfaP_Efmus4</name>
    <dbReference type="NCBI Taxonomy" id="2546626"/>
    <lineage>
        <taxon>Viruses</taxon>
        <taxon>Duplodnaviria</taxon>
        <taxon>Heunggongvirae</taxon>
        <taxon>Uroviricota</taxon>
        <taxon>Caudoviricetes</taxon>
        <taxon>Rountreeviridae</taxon>
        <taxon>Sarlesvirinae</taxon>
        <taxon>Copernicusvirus</taxon>
        <taxon>Copernicusvirus Efmus4</taxon>
    </lineage>
</organism>
<proteinExistence type="predicted"/>
<evidence type="ECO:0000313" key="3">
    <source>
        <dbReference type="Proteomes" id="UP000296986"/>
    </source>
</evidence>
<dbReference type="GeneID" id="56214482"/>
<sequence length="198" mass="23113">MITTLEFGDKLLCTKSEVDHWTSGKMYELKLNKLGALEIRDEDGDEAYSSYLLECLNKEWDLVEFELIKKEVPTTQEFKVGDLVEVVENKSFAYKNNFNLFEKGDKAIVTEVYGNNVRIGNNKYGNLLNKKEIKKVESTPELTEYEEELILHLSECIQFRNNRLSNIQQFKNSIKINEEEIEKTSKEIKEITKKLLTK</sequence>
<accession>A0A4D6DUA9</accession>
<dbReference type="KEGG" id="vg:56214482"/>
<evidence type="ECO:0000313" key="2">
    <source>
        <dbReference type="EMBL" id="QBZ69369.1"/>
    </source>
</evidence>
<name>A0A4D6DUA9_9CAUD</name>
<keyword evidence="1" id="KW-0175">Coiled coil</keyword>
<feature type="coiled-coil region" evidence="1">
    <location>
        <begin position="167"/>
        <end position="194"/>
    </location>
</feature>
<dbReference type="RefSeq" id="YP_009908892.1">
    <property type="nucleotide sequence ID" value="NC_049935.1"/>
</dbReference>
<dbReference type="EMBL" id="MK721193">
    <property type="protein sequence ID" value="QBZ69369.1"/>
    <property type="molecule type" value="Genomic_DNA"/>
</dbReference>
<evidence type="ECO:0000256" key="1">
    <source>
        <dbReference type="SAM" id="Coils"/>
    </source>
</evidence>
<protein>
    <submittedName>
        <fullName evidence="2">Uncharacterized protein</fullName>
    </submittedName>
</protein>
<keyword evidence="3" id="KW-1185">Reference proteome</keyword>